<evidence type="ECO:0000256" key="1">
    <source>
        <dbReference type="SAM" id="Phobius"/>
    </source>
</evidence>
<dbReference type="AlphaFoldDB" id="A0A7Y9S3Z2"/>
<feature type="transmembrane region" description="Helical" evidence="1">
    <location>
        <begin position="7"/>
        <end position="28"/>
    </location>
</feature>
<evidence type="ECO:0000313" key="2">
    <source>
        <dbReference type="EMBL" id="NYG58985.1"/>
    </source>
</evidence>
<dbReference type="EMBL" id="JACCAA010000001">
    <property type="protein sequence ID" value="NYG58985.1"/>
    <property type="molecule type" value="Genomic_DNA"/>
</dbReference>
<keyword evidence="1" id="KW-1133">Transmembrane helix</keyword>
<dbReference type="Proteomes" id="UP000540656">
    <property type="component" value="Unassembled WGS sequence"/>
</dbReference>
<accession>A0A7Y9S3Z2</accession>
<proteinExistence type="predicted"/>
<comment type="caution">
    <text evidence="2">The sequence shown here is derived from an EMBL/GenBank/DDBJ whole genome shotgun (WGS) entry which is preliminary data.</text>
</comment>
<protein>
    <submittedName>
        <fullName evidence="2">Uncharacterized protein</fullName>
    </submittedName>
</protein>
<gene>
    <name evidence="2" type="ORF">BJ980_001908</name>
</gene>
<keyword evidence="3" id="KW-1185">Reference proteome</keyword>
<reference evidence="2 3" key="1">
    <citation type="submission" date="2020-07" db="EMBL/GenBank/DDBJ databases">
        <title>Sequencing the genomes of 1000 actinobacteria strains.</title>
        <authorList>
            <person name="Klenk H.-P."/>
        </authorList>
    </citation>
    <scope>NUCLEOTIDE SEQUENCE [LARGE SCALE GENOMIC DNA]</scope>
    <source>
        <strain evidence="2 3">DSM 23819</strain>
    </source>
</reference>
<evidence type="ECO:0000313" key="3">
    <source>
        <dbReference type="Proteomes" id="UP000540656"/>
    </source>
</evidence>
<sequence>MNRFVKFVLIPVVALTVIAAAVIGVIGLTKGDPKEPKLGAGSGKPPTGLTQIKDASPDLLAPKQELKVAGERYVSVCRLLPRGKIEQIFGNLPPRSQVYEEYYDASLPDKRSRGYGSARTSCDAYGSPWYLSIRLEQRLEPYADVRELISELPYETSDVEKMMTAYRAADLSDKPAATGLLAELEDNFAIYQAGGRGSTLDDLKSMVLPEWEDYSEGSRKFIILEGNKKVVMSYDNDNSVDDADFLEKAAVAIATIRTNLADPNLSQSPAPTYDEEPKVGSTPIVEPCAVLDKAAFKATFGLDPNGEVNRDHLPPRYGAYKAQRGAAIETVRNGCSRGYSASALSDTYTKTKFEKKYGDEGTIRFRVTINHGESEAEAKKHFSYFTGAGAKPLKTKADQAMLTRDRDYSNVYFRSGAYVINVRISIESYSSSSGYKSIQVTGPQYAKAVDQLTENLKKQA</sequence>
<keyword evidence="1" id="KW-0812">Transmembrane</keyword>
<name>A0A7Y9S3Z2_9ACTN</name>
<organism evidence="2 3">
    <name type="scientific">Nocardioides daedukensis</name>
    <dbReference type="NCBI Taxonomy" id="634462"/>
    <lineage>
        <taxon>Bacteria</taxon>
        <taxon>Bacillati</taxon>
        <taxon>Actinomycetota</taxon>
        <taxon>Actinomycetes</taxon>
        <taxon>Propionibacteriales</taxon>
        <taxon>Nocardioidaceae</taxon>
        <taxon>Nocardioides</taxon>
    </lineage>
</organism>
<keyword evidence="1" id="KW-0472">Membrane</keyword>
<dbReference type="RefSeq" id="WP_179502085.1">
    <property type="nucleotide sequence ID" value="NZ_JACCAA010000001.1"/>
</dbReference>